<evidence type="ECO:0000256" key="6">
    <source>
        <dbReference type="ARBA" id="ARBA00023136"/>
    </source>
</evidence>
<dbReference type="HOGENOM" id="CLU_073346_2_0_1"/>
<evidence type="ECO:0000256" key="11">
    <source>
        <dbReference type="ARBA" id="ARBA00048701"/>
    </source>
</evidence>
<comment type="catalytic activity">
    <reaction evidence="10">
        <text>12-octadecanoyloxy-octadecanoate + H2O = 12-hydroxyoctadecanoate + octadecanoate + H(+)</text>
        <dbReference type="Rhea" id="RHEA:52080"/>
        <dbReference type="ChEBI" id="CHEBI:15377"/>
        <dbReference type="ChEBI" id="CHEBI:15378"/>
        <dbReference type="ChEBI" id="CHEBI:25629"/>
        <dbReference type="ChEBI" id="CHEBI:84201"/>
        <dbReference type="ChEBI" id="CHEBI:136330"/>
    </reaction>
    <physiologicalReaction direction="left-to-right" evidence="10">
        <dbReference type="Rhea" id="RHEA:52081"/>
    </physiologicalReaction>
</comment>
<evidence type="ECO:0000256" key="13">
    <source>
        <dbReference type="ARBA" id="ARBA00049221"/>
    </source>
</evidence>
<dbReference type="GO" id="GO:0016020">
    <property type="term" value="C:membrane"/>
    <property type="evidence" value="ECO:0007669"/>
    <property type="project" value="InterPro"/>
</dbReference>
<evidence type="ECO:0000256" key="4">
    <source>
        <dbReference type="ARBA" id="ARBA00022692"/>
    </source>
</evidence>
<evidence type="ECO:0000256" key="15">
    <source>
        <dbReference type="ARBA" id="ARBA00049322"/>
    </source>
</evidence>
<comment type="catalytic activity">
    <reaction evidence="14">
        <text>13-(9Z-octadecenoyloxy)-octadecanoate + H2O = 13-hydroxy-octadecanoate + (9Z)-octadecenoate + H(+)</text>
        <dbReference type="Rhea" id="RHEA:52064"/>
        <dbReference type="ChEBI" id="CHEBI:15377"/>
        <dbReference type="ChEBI" id="CHEBI:15378"/>
        <dbReference type="ChEBI" id="CHEBI:30823"/>
        <dbReference type="ChEBI" id="CHEBI:136303"/>
        <dbReference type="ChEBI" id="CHEBI:136304"/>
    </reaction>
    <physiologicalReaction direction="left-to-right" evidence="14">
        <dbReference type="Rhea" id="RHEA:52065"/>
    </physiologicalReaction>
</comment>
<dbReference type="OrthoDB" id="1898221at2759"/>
<dbReference type="KEGG" id="dvi:6623254"/>
<dbReference type="Proteomes" id="UP000008792">
    <property type="component" value="Unassembled WGS sequence"/>
</dbReference>
<feature type="transmembrane region" description="Helical" evidence="17">
    <location>
        <begin position="90"/>
        <end position="110"/>
    </location>
</feature>
<dbReference type="GO" id="GO:0012505">
    <property type="term" value="C:endomembrane system"/>
    <property type="evidence" value="ECO:0007669"/>
    <property type="project" value="UniProtKB-SubCell"/>
</dbReference>
<dbReference type="PhylomeDB" id="B4LC79"/>
<evidence type="ECO:0000256" key="10">
    <source>
        <dbReference type="ARBA" id="ARBA00048680"/>
    </source>
</evidence>
<comment type="catalytic activity">
    <reaction evidence="11">
        <text>12-(9Z-octadecenoyloxy)-octadecanoate + H2O = 12-hydroxyoctadecanoate + (9Z)-octadecenoate + H(+)</text>
        <dbReference type="Rhea" id="RHEA:52060"/>
        <dbReference type="ChEBI" id="CHEBI:15377"/>
        <dbReference type="ChEBI" id="CHEBI:15378"/>
        <dbReference type="ChEBI" id="CHEBI:30823"/>
        <dbReference type="ChEBI" id="CHEBI:84201"/>
        <dbReference type="ChEBI" id="CHEBI:136302"/>
    </reaction>
    <physiologicalReaction direction="left-to-right" evidence="11">
        <dbReference type="Rhea" id="RHEA:52061"/>
    </physiologicalReaction>
</comment>
<evidence type="ECO:0000313" key="18">
    <source>
        <dbReference type="EMBL" id="EDW70907.1"/>
    </source>
</evidence>
<feature type="transmembrane region" description="Helical" evidence="17">
    <location>
        <begin position="161"/>
        <end position="181"/>
    </location>
</feature>
<dbReference type="eggNOG" id="KOG3989">
    <property type="taxonomic scope" value="Eukaryota"/>
</dbReference>
<evidence type="ECO:0000256" key="17">
    <source>
        <dbReference type="SAM" id="Phobius"/>
    </source>
</evidence>
<evidence type="ECO:0000256" key="8">
    <source>
        <dbReference type="ARBA" id="ARBA00047427"/>
    </source>
</evidence>
<feature type="transmembrane region" description="Helical" evidence="17">
    <location>
        <begin position="12"/>
        <end position="31"/>
    </location>
</feature>
<dbReference type="InParanoid" id="B4LC79"/>
<gene>
    <name evidence="18" type="primary">Dvir\GJ14040</name>
    <name evidence="18" type="ORF">Dvir_GJ14040</name>
</gene>
<dbReference type="EMBL" id="CH940647">
    <property type="protein sequence ID" value="EDW70907.1"/>
    <property type="molecule type" value="Genomic_DNA"/>
</dbReference>
<comment type="catalytic activity">
    <reaction evidence="13">
        <text>9-octadecanoyloxy-octadecanoate + H2O = 9-hydroxy-octadecanoate + octadecanoate + H(+)</text>
        <dbReference type="Rhea" id="RHEA:52096"/>
        <dbReference type="ChEBI" id="CHEBI:15377"/>
        <dbReference type="ChEBI" id="CHEBI:15378"/>
        <dbReference type="ChEBI" id="CHEBI:25629"/>
        <dbReference type="ChEBI" id="CHEBI:136286"/>
        <dbReference type="ChEBI" id="CHEBI:136373"/>
    </reaction>
    <physiologicalReaction direction="left-to-right" evidence="13">
        <dbReference type="Rhea" id="RHEA:52097"/>
    </physiologicalReaction>
</comment>
<comment type="catalytic activity">
    <reaction evidence="9">
        <text>9-hexadecanoyloxy-octadecanoate + H2O = 9-hydroxy-octadecanoate + hexadecanoate + H(+)</text>
        <dbReference type="Rhea" id="RHEA:52052"/>
        <dbReference type="ChEBI" id="CHEBI:7896"/>
        <dbReference type="ChEBI" id="CHEBI:15377"/>
        <dbReference type="ChEBI" id="CHEBI:15378"/>
        <dbReference type="ChEBI" id="CHEBI:83670"/>
        <dbReference type="ChEBI" id="CHEBI:136286"/>
    </reaction>
    <physiologicalReaction direction="left-to-right" evidence="9">
        <dbReference type="Rhea" id="RHEA:52053"/>
    </physiologicalReaction>
</comment>
<comment type="catalytic activity">
    <reaction evidence="1">
        <text>9-(9Z-hexadecenoyloxy)-octadecanoate + H2O = (9Z)-hexadecenoate + 9-hydroxy-octadecanoate + H(+)</text>
        <dbReference type="Rhea" id="RHEA:52068"/>
        <dbReference type="ChEBI" id="CHEBI:15377"/>
        <dbReference type="ChEBI" id="CHEBI:15378"/>
        <dbReference type="ChEBI" id="CHEBI:32372"/>
        <dbReference type="ChEBI" id="CHEBI:136286"/>
        <dbReference type="ChEBI" id="CHEBI:136309"/>
    </reaction>
    <physiologicalReaction direction="left-to-right" evidence="1">
        <dbReference type="Rhea" id="RHEA:52069"/>
    </physiologicalReaction>
</comment>
<dbReference type="InterPro" id="IPR006838">
    <property type="entry name" value="ADTRP_AIG1"/>
</dbReference>
<dbReference type="FunCoup" id="B4LC79">
    <property type="interactions" value="49"/>
</dbReference>
<comment type="similarity">
    <text evidence="3">Belongs to the AIG1 family.</text>
</comment>
<proteinExistence type="inferred from homology"/>
<evidence type="ECO:0000256" key="5">
    <source>
        <dbReference type="ARBA" id="ARBA00022989"/>
    </source>
</evidence>
<evidence type="ECO:0000256" key="12">
    <source>
        <dbReference type="ARBA" id="ARBA00048800"/>
    </source>
</evidence>
<evidence type="ECO:0000256" key="9">
    <source>
        <dbReference type="ARBA" id="ARBA00047863"/>
    </source>
</evidence>
<comment type="catalytic activity">
    <reaction evidence="16">
        <text>12-(9Z-hexadecenoyloxy)-octadecanoate + H2O = 12-hydroxyoctadecanoate + (9Z)-hexadecenoate + H(+)</text>
        <dbReference type="Rhea" id="RHEA:52072"/>
        <dbReference type="ChEBI" id="CHEBI:15377"/>
        <dbReference type="ChEBI" id="CHEBI:15378"/>
        <dbReference type="ChEBI" id="CHEBI:32372"/>
        <dbReference type="ChEBI" id="CHEBI:84201"/>
        <dbReference type="ChEBI" id="CHEBI:136312"/>
    </reaction>
    <physiologicalReaction direction="left-to-right" evidence="16">
        <dbReference type="Rhea" id="RHEA:52073"/>
    </physiologicalReaction>
</comment>
<dbReference type="PANTHER" id="PTHR10989:SF16">
    <property type="entry name" value="AT02829P-RELATED"/>
    <property type="match status" value="1"/>
</dbReference>
<comment type="catalytic activity">
    <reaction evidence="12">
        <text>9-(9Z-octadecenoyloxy)-octadecanoate + H2O = 9-hydroxy-octadecanoate + (9Z)-octadecenoate + H(+)</text>
        <dbReference type="Rhea" id="RHEA:52048"/>
        <dbReference type="ChEBI" id="CHEBI:15377"/>
        <dbReference type="ChEBI" id="CHEBI:15378"/>
        <dbReference type="ChEBI" id="CHEBI:30823"/>
        <dbReference type="ChEBI" id="CHEBI:136282"/>
        <dbReference type="ChEBI" id="CHEBI:136286"/>
    </reaction>
    <physiologicalReaction direction="left-to-right" evidence="12">
        <dbReference type="Rhea" id="RHEA:52049"/>
    </physiologicalReaction>
</comment>
<keyword evidence="4 17" id="KW-0812">Transmembrane</keyword>
<organism evidence="18 19">
    <name type="scientific">Drosophila virilis</name>
    <name type="common">Fruit fly</name>
    <dbReference type="NCBI Taxonomy" id="7244"/>
    <lineage>
        <taxon>Eukaryota</taxon>
        <taxon>Metazoa</taxon>
        <taxon>Ecdysozoa</taxon>
        <taxon>Arthropoda</taxon>
        <taxon>Hexapoda</taxon>
        <taxon>Insecta</taxon>
        <taxon>Pterygota</taxon>
        <taxon>Neoptera</taxon>
        <taxon>Endopterygota</taxon>
        <taxon>Diptera</taxon>
        <taxon>Brachycera</taxon>
        <taxon>Muscomorpha</taxon>
        <taxon>Ephydroidea</taxon>
        <taxon>Drosophilidae</taxon>
        <taxon>Drosophila</taxon>
    </lineage>
</organism>
<keyword evidence="19" id="KW-1185">Reference proteome</keyword>
<keyword evidence="6 17" id="KW-0472">Membrane</keyword>
<accession>B4LC79</accession>
<feature type="transmembrane region" description="Helical" evidence="17">
    <location>
        <begin position="193"/>
        <end position="213"/>
    </location>
</feature>
<evidence type="ECO:0000256" key="1">
    <source>
        <dbReference type="ARBA" id="ARBA00000923"/>
    </source>
</evidence>
<dbReference type="Pfam" id="PF04750">
    <property type="entry name" value="Far-17a_AIG1"/>
    <property type="match status" value="1"/>
</dbReference>
<comment type="catalytic activity">
    <reaction evidence="15">
        <text>13-(9Z-hexadecenoyloxy)-octadecanoate + H2O = 13-hydroxy-octadecanoate + (9Z)-hexadecenoate + H(+)</text>
        <dbReference type="Rhea" id="RHEA:52076"/>
        <dbReference type="ChEBI" id="CHEBI:15377"/>
        <dbReference type="ChEBI" id="CHEBI:15378"/>
        <dbReference type="ChEBI" id="CHEBI:32372"/>
        <dbReference type="ChEBI" id="CHEBI:136304"/>
        <dbReference type="ChEBI" id="CHEBI:136315"/>
    </reaction>
    <physiologicalReaction direction="left-to-right" evidence="15">
        <dbReference type="Rhea" id="RHEA:52077"/>
    </physiologicalReaction>
</comment>
<keyword evidence="5 17" id="KW-1133">Transmembrane helix</keyword>
<evidence type="ECO:0000256" key="16">
    <source>
        <dbReference type="ARBA" id="ARBA00049428"/>
    </source>
</evidence>
<dbReference type="PANTHER" id="PTHR10989">
    <property type="entry name" value="ANDROGEN-INDUCED PROTEIN 1-RELATED"/>
    <property type="match status" value="1"/>
</dbReference>
<evidence type="ECO:0000313" key="19">
    <source>
        <dbReference type="Proteomes" id="UP000008792"/>
    </source>
</evidence>
<evidence type="ECO:0008006" key="20">
    <source>
        <dbReference type="Google" id="ProtNLM"/>
    </source>
</evidence>
<feature type="transmembrane region" description="Helical" evidence="17">
    <location>
        <begin position="130"/>
        <end position="149"/>
    </location>
</feature>
<dbReference type="OMA" id="NWLNHTM"/>
<name>B4LC79_DROVI</name>
<dbReference type="AlphaFoldDB" id="B4LC79"/>
<sequence>MERRIWLANAHNIRLVLHVAASVHLGYALYYDYMYVELPALAVELRLEPPMGGKFKYLTFLTGLLQTGYYLLALGQDLCRLRALRQLRDYLLASLVVPLALTVSVTFWTLCAINRVSIYPPFLDEVYPKWLNRTMHCYVVIYALLELCTTAHCYPNRGKGYAGLAAVMGCYLIWMHLVHYWTGIWIYPFLDALFGPLRLCFFALIVALSFGYYRLGEHINCVLWDNGR</sequence>
<comment type="catalytic activity">
    <reaction evidence="7">
        <text>12-hexadecanoyloxy-octadecanoate + H2O = 12-hydroxyoctadecanoate + hexadecanoate + H(+)</text>
        <dbReference type="Rhea" id="RHEA:52056"/>
        <dbReference type="ChEBI" id="CHEBI:7896"/>
        <dbReference type="ChEBI" id="CHEBI:15377"/>
        <dbReference type="ChEBI" id="CHEBI:15378"/>
        <dbReference type="ChEBI" id="CHEBI:83677"/>
        <dbReference type="ChEBI" id="CHEBI:84201"/>
    </reaction>
    <physiologicalReaction direction="left-to-right" evidence="7">
        <dbReference type="Rhea" id="RHEA:52057"/>
    </physiologicalReaction>
</comment>
<protein>
    <recommendedName>
        <fullName evidence="20">Androgen-induced gene 1 protein</fullName>
    </recommendedName>
</protein>
<evidence type="ECO:0000256" key="3">
    <source>
        <dbReference type="ARBA" id="ARBA00009300"/>
    </source>
</evidence>
<feature type="transmembrane region" description="Helical" evidence="17">
    <location>
        <begin position="57"/>
        <end position="78"/>
    </location>
</feature>
<evidence type="ECO:0000256" key="7">
    <source>
        <dbReference type="ARBA" id="ARBA00047368"/>
    </source>
</evidence>
<reference evidence="18 19" key="1">
    <citation type="journal article" date="2007" name="Nature">
        <title>Evolution of genes and genomes on the Drosophila phylogeny.</title>
        <authorList>
            <consortium name="Drosophila 12 Genomes Consortium"/>
            <person name="Clark A.G."/>
            <person name="Eisen M.B."/>
            <person name="Smith D.R."/>
            <person name="Bergman C.M."/>
            <person name="Oliver B."/>
            <person name="Markow T.A."/>
            <person name="Kaufman T.C."/>
            <person name="Kellis M."/>
            <person name="Gelbart W."/>
            <person name="Iyer V.N."/>
            <person name="Pollard D.A."/>
            <person name="Sackton T.B."/>
            <person name="Larracuente A.M."/>
            <person name="Singh N.D."/>
            <person name="Abad J.P."/>
            <person name="Abt D.N."/>
            <person name="Adryan B."/>
            <person name="Aguade M."/>
            <person name="Akashi H."/>
            <person name="Anderson W.W."/>
            <person name="Aquadro C.F."/>
            <person name="Ardell D.H."/>
            <person name="Arguello R."/>
            <person name="Artieri C.G."/>
            <person name="Barbash D.A."/>
            <person name="Barker D."/>
            <person name="Barsanti P."/>
            <person name="Batterham P."/>
            <person name="Batzoglou S."/>
            <person name="Begun D."/>
            <person name="Bhutkar A."/>
            <person name="Blanco E."/>
            <person name="Bosak S.A."/>
            <person name="Bradley R.K."/>
            <person name="Brand A.D."/>
            <person name="Brent M.R."/>
            <person name="Brooks A.N."/>
            <person name="Brown R.H."/>
            <person name="Butlin R.K."/>
            <person name="Caggese C."/>
            <person name="Calvi B.R."/>
            <person name="Bernardo de Carvalho A."/>
            <person name="Caspi A."/>
            <person name="Castrezana S."/>
            <person name="Celniker S.E."/>
            <person name="Chang J.L."/>
            <person name="Chapple C."/>
            <person name="Chatterji S."/>
            <person name="Chinwalla A."/>
            <person name="Civetta A."/>
            <person name="Clifton S.W."/>
            <person name="Comeron J.M."/>
            <person name="Costello J.C."/>
            <person name="Coyne J.A."/>
            <person name="Daub J."/>
            <person name="David R.G."/>
            <person name="Delcher A.L."/>
            <person name="Delehaunty K."/>
            <person name="Do C.B."/>
            <person name="Ebling H."/>
            <person name="Edwards K."/>
            <person name="Eickbush T."/>
            <person name="Evans J.D."/>
            <person name="Filipski A."/>
            <person name="Findeiss S."/>
            <person name="Freyhult E."/>
            <person name="Fulton L."/>
            <person name="Fulton R."/>
            <person name="Garcia A.C."/>
            <person name="Gardiner A."/>
            <person name="Garfield D.A."/>
            <person name="Garvin B.E."/>
            <person name="Gibson G."/>
            <person name="Gilbert D."/>
            <person name="Gnerre S."/>
            <person name="Godfrey J."/>
            <person name="Good R."/>
            <person name="Gotea V."/>
            <person name="Gravely B."/>
            <person name="Greenberg A.J."/>
            <person name="Griffiths-Jones S."/>
            <person name="Gross S."/>
            <person name="Guigo R."/>
            <person name="Gustafson E.A."/>
            <person name="Haerty W."/>
            <person name="Hahn M.W."/>
            <person name="Halligan D.L."/>
            <person name="Halpern A.L."/>
            <person name="Halter G.M."/>
            <person name="Han M.V."/>
            <person name="Heger A."/>
            <person name="Hillier L."/>
            <person name="Hinrichs A.S."/>
            <person name="Holmes I."/>
            <person name="Hoskins R.A."/>
            <person name="Hubisz M.J."/>
            <person name="Hultmark D."/>
            <person name="Huntley M.A."/>
            <person name="Jaffe D.B."/>
            <person name="Jagadeeshan S."/>
            <person name="Jeck W.R."/>
            <person name="Johnson J."/>
            <person name="Jones C.D."/>
            <person name="Jordan W.C."/>
            <person name="Karpen G.H."/>
            <person name="Kataoka E."/>
            <person name="Keightley P.D."/>
            <person name="Kheradpour P."/>
            <person name="Kirkness E.F."/>
            <person name="Koerich L.B."/>
            <person name="Kristiansen K."/>
            <person name="Kudrna D."/>
            <person name="Kulathinal R.J."/>
            <person name="Kumar S."/>
            <person name="Kwok R."/>
            <person name="Lander E."/>
            <person name="Langley C.H."/>
            <person name="Lapoint R."/>
            <person name="Lazzaro B.P."/>
            <person name="Lee S.J."/>
            <person name="Levesque L."/>
            <person name="Li R."/>
            <person name="Lin C.F."/>
            <person name="Lin M.F."/>
            <person name="Lindblad-Toh K."/>
            <person name="Llopart A."/>
            <person name="Long M."/>
            <person name="Low L."/>
            <person name="Lozovsky E."/>
            <person name="Lu J."/>
            <person name="Luo M."/>
            <person name="Machado C.A."/>
            <person name="Makalowski W."/>
            <person name="Marzo M."/>
            <person name="Matsuda M."/>
            <person name="Matzkin L."/>
            <person name="McAllister B."/>
            <person name="McBride C.S."/>
            <person name="McKernan B."/>
            <person name="McKernan K."/>
            <person name="Mendez-Lago M."/>
            <person name="Minx P."/>
            <person name="Mollenhauer M.U."/>
            <person name="Montooth K."/>
            <person name="Mount S.M."/>
            <person name="Mu X."/>
            <person name="Myers E."/>
            <person name="Negre B."/>
            <person name="Newfeld S."/>
            <person name="Nielsen R."/>
            <person name="Noor M.A."/>
            <person name="O'Grady P."/>
            <person name="Pachter L."/>
            <person name="Papaceit M."/>
            <person name="Parisi M.J."/>
            <person name="Parisi M."/>
            <person name="Parts L."/>
            <person name="Pedersen J.S."/>
            <person name="Pesole G."/>
            <person name="Phillippy A.M."/>
            <person name="Ponting C.P."/>
            <person name="Pop M."/>
            <person name="Porcelli D."/>
            <person name="Powell J.R."/>
            <person name="Prohaska S."/>
            <person name="Pruitt K."/>
            <person name="Puig M."/>
            <person name="Quesneville H."/>
            <person name="Ram K.R."/>
            <person name="Rand D."/>
            <person name="Rasmussen M.D."/>
            <person name="Reed L.K."/>
            <person name="Reenan R."/>
            <person name="Reily A."/>
            <person name="Remington K.A."/>
            <person name="Rieger T.T."/>
            <person name="Ritchie M.G."/>
            <person name="Robin C."/>
            <person name="Rogers Y.H."/>
            <person name="Rohde C."/>
            <person name="Rozas J."/>
            <person name="Rubenfield M.J."/>
            <person name="Ruiz A."/>
            <person name="Russo S."/>
            <person name="Salzberg S.L."/>
            <person name="Sanchez-Gracia A."/>
            <person name="Saranga D.J."/>
            <person name="Sato H."/>
            <person name="Schaeffer S.W."/>
            <person name="Schatz M.C."/>
            <person name="Schlenke T."/>
            <person name="Schwartz R."/>
            <person name="Segarra C."/>
            <person name="Singh R.S."/>
            <person name="Sirot L."/>
            <person name="Sirota M."/>
            <person name="Sisneros N.B."/>
            <person name="Smith C.D."/>
            <person name="Smith T.F."/>
            <person name="Spieth J."/>
            <person name="Stage D.E."/>
            <person name="Stark A."/>
            <person name="Stephan W."/>
            <person name="Strausberg R.L."/>
            <person name="Strempel S."/>
            <person name="Sturgill D."/>
            <person name="Sutton G."/>
            <person name="Sutton G.G."/>
            <person name="Tao W."/>
            <person name="Teichmann S."/>
            <person name="Tobari Y.N."/>
            <person name="Tomimura Y."/>
            <person name="Tsolas J.M."/>
            <person name="Valente V.L."/>
            <person name="Venter E."/>
            <person name="Venter J.C."/>
            <person name="Vicario S."/>
            <person name="Vieira F.G."/>
            <person name="Vilella A.J."/>
            <person name="Villasante A."/>
            <person name="Walenz B."/>
            <person name="Wang J."/>
            <person name="Wasserman M."/>
            <person name="Watts T."/>
            <person name="Wilson D."/>
            <person name="Wilson R.K."/>
            <person name="Wing R.A."/>
            <person name="Wolfner M.F."/>
            <person name="Wong A."/>
            <person name="Wong G.K."/>
            <person name="Wu C.I."/>
            <person name="Wu G."/>
            <person name="Yamamoto D."/>
            <person name="Yang H.P."/>
            <person name="Yang S.P."/>
            <person name="Yorke J.A."/>
            <person name="Yoshida K."/>
            <person name="Zdobnov E."/>
            <person name="Zhang P."/>
            <person name="Zhang Y."/>
            <person name="Zimin A.V."/>
            <person name="Baldwin J."/>
            <person name="Abdouelleil A."/>
            <person name="Abdulkadir J."/>
            <person name="Abebe A."/>
            <person name="Abera B."/>
            <person name="Abreu J."/>
            <person name="Acer S.C."/>
            <person name="Aftuck L."/>
            <person name="Alexander A."/>
            <person name="An P."/>
            <person name="Anderson E."/>
            <person name="Anderson S."/>
            <person name="Arachi H."/>
            <person name="Azer M."/>
            <person name="Bachantsang P."/>
            <person name="Barry A."/>
            <person name="Bayul T."/>
            <person name="Berlin A."/>
            <person name="Bessette D."/>
            <person name="Bloom T."/>
            <person name="Blye J."/>
            <person name="Boguslavskiy L."/>
            <person name="Bonnet C."/>
            <person name="Boukhgalter B."/>
            <person name="Bourzgui I."/>
            <person name="Brown A."/>
            <person name="Cahill P."/>
            <person name="Channer S."/>
            <person name="Cheshatsang Y."/>
            <person name="Chuda L."/>
            <person name="Citroen M."/>
            <person name="Collymore A."/>
            <person name="Cooke P."/>
            <person name="Costello M."/>
            <person name="D'Aco K."/>
            <person name="Daza R."/>
            <person name="De Haan G."/>
            <person name="DeGray S."/>
            <person name="DeMaso C."/>
            <person name="Dhargay N."/>
            <person name="Dooley K."/>
            <person name="Dooley E."/>
            <person name="Doricent M."/>
            <person name="Dorje P."/>
            <person name="Dorjee K."/>
            <person name="Dupes A."/>
            <person name="Elong R."/>
            <person name="Falk J."/>
            <person name="Farina A."/>
            <person name="Faro S."/>
            <person name="Ferguson D."/>
            <person name="Fisher S."/>
            <person name="Foley C.D."/>
            <person name="Franke A."/>
            <person name="Friedrich D."/>
            <person name="Gadbois L."/>
            <person name="Gearin G."/>
            <person name="Gearin C.R."/>
            <person name="Giannoukos G."/>
            <person name="Goode T."/>
            <person name="Graham J."/>
            <person name="Grandbois E."/>
            <person name="Grewal S."/>
            <person name="Gyaltsen K."/>
            <person name="Hafez N."/>
            <person name="Hagos B."/>
            <person name="Hall J."/>
            <person name="Henson C."/>
            <person name="Hollinger A."/>
            <person name="Honan T."/>
            <person name="Huard M.D."/>
            <person name="Hughes L."/>
            <person name="Hurhula B."/>
            <person name="Husby M.E."/>
            <person name="Kamat A."/>
            <person name="Kanga B."/>
            <person name="Kashin S."/>
            <person name="Khazanovich D."/>
            <person name="Kisner P."/>
            <person name="Lance K."/>
            <person name="Lara M."/>
            <person name="Lee W."/>
            <person name="Lennon N."/>
            <person name="Letendre F."/>
            <person name="LeVine R."/>
            <person name="Lipovsky A."/>
            <person name="Liu X."/>
            <person name="Liu J."/>
            <person name="Liu S."/>
            <person name="Lokyitsang T."/>
            <person name="Lokyitsang Y."/>
            <person name="Lubonja R."/>
            <person name="Lui A."/>
            <person name="MacDonald P."/>
            <person name="Magnisalis V."/>
            <person name="Maru K."/>
            <person name="Matthews C."/>
            <person name="McCusker W."/>
            <person name="McDonough S."/>
            <person name="Mehta T."/>
            <person name="Meldrim J."/>
            <person name="Meneus L."/>
            <person name="Mihai O."/>
            <person name="Mihalev A."/>
            <person name="Mihova T."/>
            <person name="Mittelman R."/>
            <person name="Mlenga V."/>
            <person name="Montmayeur A."/>
            <person name="Mulrain L."/>
            <person name="Navidi A."/>
            <person name="Naylor J."/>
            <person name="Negash T."/>
            <person name="Nguyen T."/>
            <person name="Nguyen N."/>
            <person name="Nicol R."/>
            <person name="Norbu C."/>
            <person name="Norbu N."/>
            <person name="Novod N."/>
            <person name="O'Neill B."/>
            <person name="Osman S."/>
            <person name="Markiewicz E."/>
            <person name="Oyono O.L."/>
            <person name="Patti C."/>
            <person name="Phunkhang P."/>
            <person name="Pierre F."/>
            <person name="Priest M."/>
            <person name="Raghuraman S."/>
            <person name="Rege F."/>
            <person name="Reyes R."/>
            <person name="Rise C."/>
            <person name="Rogov P."/>
            <person name="Ross K."/>
            <person name="Ryan E."/>
            <person name="Settipalli S."/>
            <person name="Shea T."/>
            <person name="Sherpa N."/>
            <person name="Shi L."/>
            <person name="Shih D."/>
            <person name="Sparrow T."/>
            <person name="Spaulding J."/>
            <person name="Stalker J."/>
            <person name="Stange-Thomann N."/>
            <person name="Stavropoulos S."/>
            <person name="Stone C."/>
            <person name="Strader C."/>
            <person name="Tesfaye S."/>
            <person name="Thomson T."/>
            <person name="Thoulutsang Y."/>
            <person name="Thoulutsang D."/>
            <person name="Topham K."/>
            <person name="Topping I."/>
            <person name="Tsamla T."/>
            <person name="Vassiliev H."/>
            <person name="Vo A."/>
            <person name="Wangchuk T."/>
            <person name="Wangdi T."/>
            <person name="Weiand M."/>
            <person name="Wilkinson J."/>
            <person name="Wilson A."/>
            <person name="Yadav S."/>
            <person name="Young G."/>
            <person name="Yu Q."/>
            <person name="Zembek L."/>
            <person name="Zhong D."/>
            <person name="Zimmer A."/>
            <person name="Zwirko Z."/>
            <person name="Jaffe D.B."/>
            <person name="Alvarez P."/>
            <person name="Brockman W."/>
            <person name="Butler J."/>
            <person name="Chin C."/>
            <person name="Gnerre S."/>
            <person name="Grabherr M."/>
            <person name="Kleber M."/>
            <person name="Mauceli E."/>
            <person name="MacCallum I."/>
        </authorList>
    </citation>
    <scope>NUCLEOTIDE SEQUENCE [LARGE SCALE GENOMIC DNA]</scope>
    <source>
        <strain evidence="19">Tucson 15010-1051.87</strain>
    </source>
</reference>
<comment type="catalytic activity">
    <reaction evidence="8">
        <text>13-octadecanoyloxy-octadecanoate + H2O = 13-hydroxy-octadecanoate + octadecanoate + H(+)</text>
        <dbReference type="Rhea" id="RHEA:52084"/>
        <dbReference type="ChEBI" id="CHEBI:15377"/>
        <dbReference type="ChEBI" id="CHEBI:15378"/>
        <dbReference type="ChEBI" id="CHEBI:25629"/>
        <dbReference type="ChEBI" id="CHEBI:136304"/>
        <dbReference type="ChEBI" id="CHEBI:136335"/>
    </reaction>
    <physiologicalReaction direction="left-to-right" evidence="8">
        <dbReference type="Rhea" id="RHEA:52085"/>
    </physiologicalReaction>
</comment>
<comment type="subcellular location">
    <subcellularLocation>
        <location evidence="2">Endomembrane system</location>
        <topology evidence="2">Multi-pass membrane protein</topology>
    </subcellularLocation>
</comment>
<evidence type="ECO:0000256" key="14">
    <source>
        <dbReference type="ARBA" id="ARBA00049296"/>
    </source>
</evidence>
<evidence type="ECO:0000256" key="2">
    <source>
        <dbReference type="ARBA" id="ARBA00004127"/>
    </source>
</evidence>